<evidence type="ECO:0000313" key="7">
    <source>
        <dbReference type="Proteomes" id="UP000469558"/>
    </source>
</evidence>
<dbReference type="PROSITE" id="PS01360">
    <property type="entry name" value="ZF_MYND_1"/>
    <property type="match status" value="1"/>
</dbReference>
<dbReference type="AlphaFoldDB" id="A0A8T9C9N5"/>
<reference evidence="6 7" key="1">
    <citation type="submission" date="2018-05" db="EMBL/GenBank/DDBJ databases">
        <title>Genome sequencing and assembly of the regulated plant pathogen Lachnellula willkommii and related sister species for the development of diagnostic species identification markers.</title>
        <authorList>
            <person name="Giroux E."/>
            <person name="Bilodeau G."/>
        </authorList>
    </citation>
    <scope>NUCLEOTIDE SEQUENCE [LARGE SCALE GENOMIC DNA]</scope>
    <source>
        <strain evidence="6 7">CBS 268.59</strain>
    </source>
</reference>
<evidence type="ECO:0000259" key="5">
    <source>
        <dbReference type="PROSITE" id="PS50865"/>
    </source>
</evidence>
<dbReference type="Pfam" id="PF01753">
    <property type="entry name" value="zf-MYND"/>
    <property type="match status" value="1"/>
</dbReference>
<name>A0A8T9C9N5_9HELO</name>
<dbReference type="GO" id="GO:0008270">
    <property type="term" value="F:zinc ion binding"/>
    <property type="evidence" value="ECO:0007669"/>
    <property type="project" value="UniProtKB-KW"/>
</dbReference>
<comment type="caution">
    <text evidence="6">The sequence shown here is derived from an EMBL/GenBank/DDBJ whole genome shotgun (WGS) entry which is preliminary data.</text>
</comment>
<accession>A0A8T9C9N5</accession>
<keyword evidence="1" id="KW-0479">Metal-binding</keyword>
<feature type="domain" description="MYND-type" evidence="5">
    <location>
        <begin position="162"/>
        <end position="204"/>
    </location>
</feature>
<proteinExistence type="predicted"/>
<dbReference type="OrthoDB" id="432970at2759"/>
<sequence length="398" mass="44084">MADAVATFNRLRRPEYIGKIRNHWHFAIRDIPFLGKGHDVVQFVVPDSRQSLCTDPGQIPPSPTIAEQIDILVPFILKSFIGGTDSDSFAPFSWGTRSSELARAVETKLRVLGVREDLCIVQPSTKKEDEAADGAWSTEMDLMMKTLGSKLPTQASQDRVICGGCSKDSSRISGGLIKCKTCNSQPYCSDECLREDWKHHKETCGKSGTTDGQQSSSTTDQSLLPCNYYHKIAFTFPEARVLAESIKLPLPSKSERAGDDLSKPIRALVIAGKDTPQNLQLLLGPVWKSENFTWKTNRFEILLKAPVGSPSYAKHHENDAIAPVFSPRPASGEETARIEKIRDIQSALRTRLGTRKKPNGQDMLPVFKTVASDQTGWPAWIPMIPNYKLAIDTMDQGV</sequence>
<dbReference type="InterPro" id="IPR002893">
    <property type="entry name" value="Znf_MYND"/>
</dbReference>
<evidence type="ECO:0000256" key="4">
    <source>
        <dbReference type="PROSITE-ProRule" id="PRU00134"/>
    </source>
</evidence>
<dbReference type="EMBL" id="QGMK01000673">
    <property type="protein sequence ID" value="TVY80494.1"/>
    <property type="molecule type" value="Genomic_DNA"/>
</dbReference>
<organism evidence="6 7">
    <name type="scientific">Lachnellula suecica</name>
    <dbReference type="NCBI Taxonomy" id="602035"/>
    <lineage>
        <taxon>Eukaryota</taxon>
        <taxon>Fungi</taxon>
        <taxon>Dikarya</taxon>
        <taxon>Ascomycota</taxon>
        <taxon>Pezizomycotina</taxon>
        <taxon>Leotiomycetes</taxon>
        <taxon>Helotiales</taxon>
        <taxon>Lachnaceae</taxon>
        <taxon>Lachnellula</taxon>
    </lineage>
</organism>
<keyword evidence="3" id="KW-0862">Zinc</keyword>
<keyword evidence="2 4" id="KW-0863">Zinc-finger</keyword>
<protein>
    <recommendedName>
        <fullName evidence="5">MYND-type domain-containing protein</fullName>
    </recommendedName>
</protein>
<keyword evidence="7" id="KW-1185">Reference proteome</keyword>
<dbReference type="PROSITE" id="PS50865">
    <property type="entry name" value="ZF_MYND_2"/>
    <property type="match status" value="1"/>
</dbReference>
<evidence type="ECO:0000313" key="6">
    <source>
        <dbReference type="EMBL" id="TVY80494.1"/>
    </source>
</evidence>
<dbReference type="SUPFAM" id="SSF144232">
    <property type="entry name" value="HIT/MYND zinc finger-like"/>
    <property type="match status" value="1"/>
</dbReference>
<evidence type="ECO:0000256" key="1">
    <source>
        <dbReference type="ARBA" id="ARBA00022723"/>
    </source>
</evidence>
<evidence type="ECO:0000256" key="3">
    <source>
        <dbReference type="ARBA" id="ARBA00022833"/>
    </source>
</evidence>
<dbReference type="Proteomes" id="UP000469558">
    <property type="component" value="Unassembled WGS sequence"/>
</dbReference>
<evidence type="ECO:0000256" key="2">
    <source>
        <dbReference type="ARBA" id="ARBA00022771"/>
    </source>
</evidence>
<dbReference type="Gene3D" id="6.10.140.2220">
    <property type="match status" value="1"/>
</dbReference>
<gene>
    <name evidence="6" type="ORF">LSUE1_G003483</name>
</gene>